<dbReference type="RefSeq" id="WP_107372768.1">
    <property type="nucleotide sequence ID" value="NZ_PZAO01000028.1"/>
</dbReference>
<name>A0ABX5I650_STACR</name>
<evidence type="ECO:0000259" key="1">
    <source>
        <dbReference type="Pfam" id="PF09992"/>
    </source>
</evidence>
<accession>A0ABX5I650</accession>
<gene>
    <name evidence="2" type="ORF">BU676_10120</name>
</gene>
<dbReference type="InterPro" id="IPR018711">
    <property type="entry name" value="NAGPA"/>
</dbReference>
<dbReference type="EMBL" id="PZAO01000028">
    <property type="protein sequence ID" value="PTG68539.1"/>
    <property type="molecule type" value="Genomic_DNA"/>
</dbReference>
<organism evidence="2 3">
    <name type="scientific">Staphylococcus chromogenes</name>
    <name type="common">Staphylococcus hyicus subsp. chromogenes</name>
    <dbReference type="NCBI Taxonomy" id="46126"/>
    <lineage>
        <taxon>Bacteria</taxon>
        <taxon>Bacillati</taxon>
        <taxon>Bacillota</taxon>
        <taxon>Bacilli</taxon>
        <taxon>Bacillales</taxon>
        <taxon>Staphylococcaceae</taxon>
        <taxon>Staphylococcus</taxon>
    </lineage>
</organism>
<dbReference type="Pfam" id="PF09992">
    <property type="entry name" value="NAGPA"/>
    <property type="match status" value="1"/>
</dbReference>
<feature type="domain" description="Phosphodiester glycosidase" evidence="1">
    <location>
        <begin position="215"/>
        <end position="387"/>
    </location>
</feature>
<protein>
    <recommendedName>
        <fullName evidence="1">Phosphodiester glycosidase domain-containing protein</fullName>
    </recommendedName>
</protein>
<proteinExistence type="predicted"/>
<comment type="caution">
    <text evidence="2">The sequence shown here is derived from an EMBL/GenBank/DDBJ whole genome shotgun (WGS) entry which is preliminary data.</text>
</comment>
<keyword evidence="3" id="KW-1185">Reference proteome</keyword>
<reference evidence="2 3" key="1">
    <citation type="journal article" date="2016" name="Front. Microbiol.">
        <title>Comprehensive Phylogenetic Analysis of Bovine Non-aureus Staphylococci Species Based on Whole-Genome Sequencing.</title>
        <authorList>
            <person name="Naushad S."/>
            <person name="Barkema H.W."/>
            <person name="Luby C."/>
            <person name="Condas L.A."/>
            <person name="Nobrega D.B."/>
            <person name="Carson D.A."/>
            <person name="De Buck J."/>
        </authorList>
    </citation>
    <scope>NUCLEOTIDE SEQUENCE [LARGE SCALE GENOMIC DNA]</scope>
    <source>
        <strain evidence="2 3">SNUC 1363</strain>
    </source>
</reference>
<sequence>MKNIRLIKYLNDIFGDNFVKQNESNYTILEDAINSIYKIIDKHQNTEDTSHDSKQIRHDSVRLDQSMDYINKRIDNQVVGRIGDNAELSDSRASIDGKSFETLEQRLHYDLTKIDKIAKFAENLTKKHEEEIEESAYYDEITYTSGRKFDTSYKLVHIPHKDKQGNIIKLKRGIVGDDKSHPRPITATEFAKKSGATYVSNASTGSGSRVMLHGQQIYEGQILDSVKDYEPLKNRWTLGIADDNTLAAFHPTVSATSIKEKGYNNTVSGFGPLIVDSKTVYNSGDYDKNSEESHPRQVICQLANKDLVFFSCDGRVKAQGLYQKGMTLPEVIQVLREHYGMGDNKIVFAYNMDGGGSTSSVLRGRRLNKVTDNNNKSERKTLDYLYVSKEKKQPRDTDIQLIHDAIGEVRQDFLFLYGLYMNINSINNKELILNNGEKGYAGIVLKDSNDNPMTKLYLDTRLAFYNYKDKKSHFVADKEMIWHNDRMLGRHYSNPEPVSDANNIQYGGDYQVLSNAKGSPYPNISSALVTHKNIGARKFSDASSAFQIAVPFIRSSSVKGKRRTYTKKDGWSQWFEM</sequence>
<dbReference type="PANTHER" id="PTHR40446:SF2">
    <property type="entry name" value="N-ACETYLGLUCOSAMINE-1-PHOSPHODIESTER ALPHA-N-ACETYLGLUCOSAMINIDASE"/>
    <property type="match status" value="1"/>
</dbReference>
<evidence type="ECO:0000313" key="2">
    <source>
        <dbReference type="EMBL" id="PTG68539.1"/>
    </source>
</evidence>
<evidence type="ECO:0000313" key="3">
    <source>
        <dbReference type="Proteomes" id="UP000242008"/>
    </source>
</evidence>
<dbReference type="PANTHER" id="PTHR40446">
    <property type="entry name" value="N-ACETYLGLUCOSAMINE-1-PHOSPHODIESTER ALPHA-N-ACETYLGLUCOSAMINIDASE"/>
    <property type="match status" value="1"/>
</dbReference>
<dbReference type="Proteomes" id="UP000242008">
    <property type="component" value="Unassembled WGS sequence"/>
</dbReference>